<dbReference type="EMBL" id="CM046118">
    <property type="protein sequence ID" value="KAI8438376.1"/>
    <property type="molecule type" value="Genomic_DNA"/>
</dbReference>
<protein>
    <submittedName>
        <fullName evidence="1">Uncharacterized protein</fullName>
    </submittedName>
</protein>
<keyword evidence="2" id="KW-1185">Reference proteome</keyword>
<dbReference type="Proteomes" id="UP001064048">
    <property type="component" value="Chromosome 18"/>
</dbReference>
<evidence type="ECO:0000313" key="1">
    <source>
        <dbReference type="EMBL" id="KAI8438376.1"/>
    </source>
</evidence>
<comment type="caution">
    <text evidence="1">The sequence shown here is derived from an EMBL/GenBank/DDBJ whole genome shotgun (WGS) entry which is preliminary data.</text>
</comment>
<sequence>MGEVSTMAALFILVSLSFASVLGESPVVDAPSQCGENEEYYCGPLCPEASCVNPNPPNCITNNCEHKCYCKKGFVRDANKKCVLVNTCPATCTKLHEQYIDCLAGQCSPKTCDDLGRPIACPFIVGPCPGGCICEEGYLRNSEGACIKIEQCPPKCTKPNEKYIDCLAGQCQPKTCKELQAPAPCPRVKPPCSGGCICIDGFVRDDSGACIKKENCPIICNGPNEQNSTCANKQCTPSTCKEVVKMPYCPPPNPGPCTIGCICKNGFVRNSNGTCVAIKDCPEAGNCASKNETWVQCAANCAPAYCPTNDQPQPNCFLPVGACQPGCHCKLNYRINKYNQCILASECPNQCKKPNERYSDCLLGECVPKTCDDLGKPIACPDVAGPCGGGCICTKGFVRNSNGDCIDKLTCPSCGGDPNAQSGCGNPCGKTCDSRGVNKSELICPQYCNTNGCDCRPGFLLDTDAKKCVPEKSCPKSSQCKGRNEVYSSCPAGQCGPKTCDNLINPAPCPRVIPPCPGGCICQEGYLRDSNGTCIEKNKCPKQCKKPNERYTDCLLGECVPKTCDDLGKPIACATVAAPCAGGCICAEGFVRNKNGDCIDKFKCPSCGGDPNAQSGCSNPCGKTCASRAPNVAQIACPLYCEYNGCDCKKGFLLDTDSNKCVPENSCPKPSQPQCKGPHEVYNSCPIGQCGPKTCDNLINPPPCPRIIPPCPGGCICKEGYLRDSNGICIEKNKCPQLACSSNQTYVSCSVNCPDKYCPENDQPQPVCDPPRNCPPGCTCKINYKLNKSGQCILASECPPINCTRQNEEYNSCPSDCSTDRCEDADTPPAVCNTLLLNCQPKCVCKKNHYRNQDGLCVPAKDCRKLPHPVVYRY</sequence>
<name>A0ACC0KQR0_CHOFU</name>
<evidence type="ECO:0000313" key="2">
    <source>
        <dbReference type="Proteomes" id="UP001064048"/>
    </source>
</evidence>
<gene>
    <name evidence="1" type="ORF">MSG28_010928</name>
</gene>
<reference evidence="1 2" key="1">
    <citation type="journal article" date="2022" name="Genome Biol. Evol.">
        <title>The Spruce Budworm Genome: Reconstructing the Evolutionary History of Antifreeze Proteins.</title>
        <authorList>
            <person name="Beliveau C."/>
            <person name="Gagne P."/>
            <person name="Picq S."/>
            <person name="Vernygora O."/>
            <person name="Keeling C.I."/>
            <person name="Pinkney K."/>
            <person name="Doucet D."/>
            <person name="Wen F."/>
            <person name="Johnston J.S."/>
            <person name="Maaroufi H."/>
            <person name="Boyle B."/>
            <person name="Laroche J."/>
            <person name="Dewar K."/>
            <person name="Juretic N."/>
            <person name="Blackburn G."/>
            <person name="Nisole A."/>
            <person name="Brunet B."/>
            <person name="Brandao M."/>
            <person name="Lumley L."/>
            <person name="Duan J."/>
            <person name="Quan G."/>
            <person name="Lucarotti C.J."/>
            <person name="Roe A.D."/>
            <person name="Sperling F.A.H."/>
            <person name="Levesque R.C."/>
            <person name="Cusson M."/>
        </authorList>
    </citation>
    <scope>NUCLEOTIDE SEQUENCE [LARGE SCALE GENOMIC DNA]</scope>
    <source>
        <strain evidence="1">Glfc:IPQL:Cfum</strain>
    </source>
</reference>
<organism evidence="1 2">
    <name type="scientific">Choristoneura fumiferana</name>
    <name type="common">Spruce budworm moth</name>
    <name type="synonym">Archips fumiferana</name>
    <dbReference type="NCBI Taxonomy" id="7141"/>
    <lineage>
        <taxon>Eukaryota</taxon>
        <taxon>Metazoa</taxon>
        <taxon>Ecdysozoa</taxon>
        <taxon>Arthropoda</taxon>
        <taxon>Hexapoda</taxon>
        <taxon>Insecta</taxon>
        <taxon>Pterygota</taxon>
        <taxon>Neoptera</taxon>
        <taxon>Endopterygota</taxon>
        <taxon>Lepidoptera</taxon>
        <taxon>Glossata</taxon>
        <taxon>Ditrysia</taxon>
        <taxon>Tortricoidea</taxon>
        <taxon>Tortricidae</taxon>
        <taxon>Tortricinae</taxon>
        <taxon>Choristoneura</taxon>
    </lineage>
</organism>
<proteinExistence type="predicted"/>
<accession>A0ACC0KQR0</accession>